<dbReference type="RefSeq" id="WP_207257201.1">
    <property type="nucleotide sequence ID" value="NZ_JAFMPP010000005.1"/>
</dbReference>
<comment type="caution">
    <text evidence="1">The sequence shown here is derived from an EMBL/GenBank/DDBJ whole genome shotgun (WGS) entry which is preliminary data.</text>
</comment>
<reference evidence="1" key="1">
    <citation type="submission" date="2021-03" db="EMBL/GenBank/DDBJ databases">
        <title>Whole genome sequence of Jiella sp. CQZ9-1.</title>
        <authorList>
            <person name="Tuo L."/>
        </authorList>
    </citation>
    <scope>NUCLEOTIDE SEQUENCE</scope>
    <source>
        <strain evidence="1">CQZ9-1</strain>
    </source>
</reference>
<protein>
    <submittedName>
        <fullName evidence="1">DUF5330 domain-containing protein</fullName>
    </submittedName>
</protein>
<accession>A0A939JWK5</accession>
<evidence type="ECO:0000313" key="1">
    <source>
        <dbReference type="EMBL" id="MBO0662406.1"/>
    </source>
</evidence>
<dbReference type="EMBL" id="JAFMPP010000005">
    <property type="protein sequence ID" value="MBO0662406.1"/>
    <property type="molecule type" value="Genomic_DNA"/>
</dbReference>
<dbReference type="InterPro" id="IPR035220">
    <property type="entry name" value="DUF5330"/>
</dbReference>
<sequence length="196" mass="20720">MIRFVIKCAFFLGLIAMFVPGGRGEDDHPVNLFALLYGAQAAVSDLSNFCARAPSACAAGRDVARFAGDRIKDGMALAYNFADDAMNRRREANPAVPAASPAPAAAAAVETKPEQRIAKLHPDTMTTAAIPAIALPSNPGAPSTMLAAERLSPTAARIHNLPTAAGRPLPNARHAETRVERRFASNIPIPQPAPRY</sequence>
<name>A0A939JWK5_9HYPH</name>
<organism evidence="1 2">
    <name type="scientific">Jiella flava</name>
    <dbReference type="NCBI Taxonomy" id="2816857"/>
    <lineage>
        <taxon>Bacteria</taxon>
        <taxon>Pseudomonadati</taxon>
        <taxon>Pseudomonadota</taxon>
        <taxon>Alphaproteobacteria</taxon>
        <taxon>Hyphomicrobiales</taxon>
        <taxon>Aurantimonadaceae</taxon>
        <taxon>Jiella</taxon>
    </lineage>
</organism>
<evidence type="ECO:0000313" key="2">
    <source>
        <dbReference type="Proteomes" id="UP000664122"/>
    </source>
</evidence>
<dbReference type="Proteomes" id="UP000664122">
    <property type="component" value="Unassembled WGS sequence"/>
</dbReference>
<proteinExistence type="predicted"/>
<gene>
    <name evidence="1" type="ORF">J1C48_07460</name>
</gene>
<dbReference type="Pfam" id="PF17264">
    <property type="entry name" value="DUF5330"/>
    <property type="match status" value="1"/>
</dbReference>
<keyword evidence="2" id="KW-1185">Reference proteome</keyword>
<dbReference type="AlphaFoldDB" id="A0A939JWK5"/>